<accession>A0A857JPL9</accession>
<keyword evidence="3" id="KW-1185">Reference proteome</keyword>
<evidence type="ECO:0000313" key="3">
    <source>
        <dbReference type="Proteomes" id="UP000464524"/>
    </source>
</evidence>
<name>A0A857JPL9_9ALTE</name>
<proteinExistence type="predicted"/>
<evidence type="ECO:0008006" key="4">
    <source>
        <dbReference type="Google" id="ProtNLM"/>
    </source>
</evidence>
<dbReference type="PROSITE" id="PS51257">
    <property type="entry name" value="PROKAR_LIPOPROTEIN"/>
    <property type="match status" value="1"/>
</dbReference>
<dbReference type="Gene3D" id="2.40.70.10">
    <property type="entry name" value="Acid Proteases"/>
    <property type="match status" value="1"/>
</dbReference>
<dbReference type="InterPro" id="IPR021109">
    <property type="entry name" value="Peptidase_aspartic_dom_sf"/>
</dbReference>
<keyword evidence="2" id="KW-0614">Plasmid</keyword>
<dbReference type="EMBL" id="CP047657">
    <property type="protein sequence ID" value="QHJ14035.1"/>
    <property type="molecule type" value="Genomic_DNA"/>
</dbReference>
<sequence>MHNFKLSPIIMLFIFLIYSCFLYGGGRPAIDTTDIMVLMNSDDCLEKKYFYSIRPTKIERFPQIQCRTDTFWLNYYSAYSDYVLHMNSGNYQRSARALGEIIALVNNHTVQRNPAKLIEQVSLLERMDNTPRSLNIMNVGDNFLFTLSGLNVQFLVDTAALYNSTNLVDGRDRLKVTSVTGNQSYAEYSFGIKGFFSKHPFFESRKNVLGLNFLNAYKKVEFGLQKSEVIVLPFFQNLGNLIISARIELASKAPINSKICVDTGSEKTFISKTLADSLGFSLIERETVFLTLETSIGVEHLRGYKLPSLKIFDKLLDDVLVIELKDRPQCDVIAGQDALAGSLSYIDWAKRTVGIVQNHCNQMPKDANKVCDS</sequence>
<organism evidence="2 3">
    <name type="scientific">Paraglaciecola mesophila</name>
    <dbReference type="NCBI Taxonomy" id="197222"/>
    <lineage>
        <taxon>Bacteria</taxon>
        <taxon>Pseudomonadati</taxon>
        <taxon>Pseudomonadota</taxon>
        <taxon>Gammaproteobacteria</taxon>
        <taxon>Alteromonadales</taxon>
        <taxon>Alteromonadaceae</taxon>
        <taxon>Paraglaciecola</taxon>
    </lineage>
</organism>
<dbReference type="Proteomes" id="UP000464524">
    <property type="component" value="Plasmid unnamed"/>
</dbReference>
<dbReference type="KEGG" id="pmes:FX988_04317"/>
<keyword evidence="1" id="KW-1133">Transmembrane helix</keyword>
<evidence type="ECO:0000313" key="2">
    <source>
        <dbReference type="EMBL" id="QHJ14035.1"/>
    </source>
</evidence>
<reference evidence="2 3" key="1">
    <citation type="submission" date="2019-12" db="EMBL/GenBank/DDBJ databases">
        <title>Genome sequencing and assembly of endphytes of Porphyra tenera.</title>
        <authorList>
            <person name="Park J.M."/>
            <person name="Shin R."/>
            <person name="Jo S.H."/>
        </authorList>
    </citation>
    <scope>NUCLEOTIDE SEQUENCE [LARGE SCALE GENOMIC DNA]</scope>
    <source>
        <strain evidence="2 3">GPM4</strain>
        <plasmid evidence="2 3">unnamed</plasmid>
    </source>
</reference>
<geneLocation type="plasmid" evidence="2 3">
    <name>unnamed</name>
</geneLocation>
<evidence type="ECO:0000256" key="1">
    <source>
        <dbReference type="SAM" id="Phobius"/>
    </source>
</evidence>
<gene>
    <name evidence="2" type="ORF">FX988_04317</name>
</gene>
<keyword evidence="1" id="KW-0472">Membrane</keyword>
<keyword evidence="1" id="KW-0812">Transmembrane</keyword>
<feature type="transmembrane region" description="Helical" evidence="1">
    <location>
        <begin position="6"/>
        <end position="26"/>
    </location>
</feature>
<dbReference type="AlphaFoldDB" id="A0A857JPL9"/>
<protein>
    <recommendedName>
        <fullName evidence="4">Aspartyl protease</fullName>
    </recommendedName>
</protein>